<proteinExistence type="predicted"/>
<accession>A0A1R4H700</accession>
<protein>
    <submittedName>
        <fullName evidence="2">Uncharacterized protein</fullName>
    </submittedName>
</protein>
<dbReference type="Proteomes" id="UP000195667">
    <property type="component" value="Unassembled WGS sequence"/>
</dbReference>
<evidence type="ECO:0000313" key="2">
    <source>
        <dbReference type="EMBL" id="SJM92014.1"/>
    </source>
</evidence>
<feature type="transmembrane region" description="Helical" evidence="1">
    <location>
        <begin position="21"/>
        <end position="42"/>
    </location>
</feature>
<name>A0A1R4H700_9GAMM</name>
<organism evidence="2 3">
    <name type="scientific">Crenothrix polyspora</name>
    <dbReference type="NCBI Taxonomy" id="360316"/>
    <lineage>
        <taxon>Bacteria</taxon>
        <taxon>Pseudomonadati</taxon>
        <taxon>Pseudomonadota</taxon>
        <taxon>Gammaproteobacteria</taxon>
        <taxon>Methylococcales</taxon>
        <taxon>Crenotrichaceae</taxon>
        <taxon>Crenothrix</taxon>
    </lineage>
</organism>
<keyword evidence="1" id="KW-0812">Transmembrane</keyword>
<keyword evidence="1" id="KW-0472">Membrane</keyword>
<gene>
    <name evidence="2" type="ORF">CRENPOLYSF1_230036</name>
</gene>
<dbReference type="AlphaFoldDB" id="A0A1R4H700"/>
<keyword evidence="1" id="KW-1133">Transmembrane helix</keyword>
<dbReference type="EMBL" id="FUKI01000097">
    <property type="protein sequence ID" value="SJM92014.1"/>
    <property type="molecule type" value="Genomic_DNA"/>
</dbReference>
<evidence type="ECO:0000313" key="3">
    <source>
        <dbReference type="Proteomes" id="UP000195667"/>
    </source>
</evidence>
<keyword evidence="3" id="KW-1185">Reference proteome</keyword>
<sequence length="326" mass="37435">MLRWRQYVKKIDELFIEQEKASKLMIVASSLLWVGVLVLYRLSVDDFKLDAALKNTIADVKFFSLTAFTIVTNIFAAIIFTYFYKAKESNRLKTLNEISNPSFMLEVLKDIAHYKGVYCADHDVQVKLRRFPATNDILMCDLTYKYKKSHIKKDVKFTIYRITQSTNKRSLPLIADECLNNEFVWYNDETDFSYAVNSGDYTIGNLLIEGMIHDLNREEKNNGEIIIFTCSLDKEIESMAMITYKVTIPVEKESVITITAEFPSNKGGITFDYSDLSPEITVSAFTRTGIKSNPVDLSSDGGVKKFEHNGWLLPKDGYVFAWWNVP</sequence>
<reference evidence="3" key="1">
    <citation type="submission" date="2017-02" db="EMBL/GenBank/DDBJ databases">
        <authorList>
            <person name="Daims H."/>
        </authorList>
    </citation>
    <scope>NUCLEOTIDE SEQUENCE [LARGE SCALE GENOMIC DNA]</scope>
</reference>
<feature type="transmembrane region" description="Helical" evidence="1">
    <location>
        <begin position="62"/>
        <end position="84"/>
    </location>
</feature>
<evidence type="ECO:0000256" key="1">
    <source>
        <dbReference type="SAM" id="Phobius"/>
    </source>
</evidence>